<feature type="compositionally biased region" description="Basic and acidic residues" evidence="1">
    <location>
        <begin position="7"/>
        <end position="20"/>
    </location>
</feature>
<dbReference type="EMBL" id="JAMQOM010000002">
    <property type="protein sequence ID" value="MDS0220889.1"/>
    <property type="molecule type" value="Genomic_DNA"/>
</dbReference>
<accession>A0AAE4EWS5</accession>
<dbReference type="Proteomes" id="UP001253439">
    <property type="component" value="Unassembled WGS sequence"/>
</dbReference>
<dbReference type="RefSeq" id="WP_310895556.1">
    <property type="nucleotide sequence ID" value="NZ_JAMQOM010000002.1"/>
</dbReference>
<feature type="region of interest" description="Disordered" evidence="1">
    <location>
        <begin position="1"/>
        <end position="24"/>
    </location>
</feature>
<evidence type="ECO:0000256" key="1">
    <source>
        <dbReference type="SAM" id="MobiDB-lite"/>
    </source>
</evidence>
<dbReference type="AlphaFoldDB" id="A0AAE4EWS5"/>
<evidence type="ECO:0000313" key="3">
    <source>
        <dbReference type="Proteomes" id="UP001253439"/>
    </source>
</evidence>
<sequence>MTRRSKRELERAVDDLDDSPKGGVSSVTFREWRADETGDPVECVNVTECDIDGSGGRELVWNDIVVPTDWERDR</sequence>
<name>A0AAE4EWS5_9EURY</name>
<comment type="caution">
    <text evidence="2">The sequence shown here is derived from an EMBL/GenBank/DDBJ whole genome shotgun (WGS) entry which is preliminary data.</text>
</comment>
<gene>
    <name evidence="2" type="ORF">NDI54_05910</name>
</gene>
<evidence type="ECO:0000313" key="2">
    <source>
        <dbReference type="EMBL" id="MDS0220889.1"/>
    </source>
</evidence>
<keyword evidence="3" id="KW-1185">Reference proteome</keyword>
<proteinExistence type="predicted"/>
<organism evidence="2 3">
    <name type="scientific">Haloarcula terrestris</name>
    <dbReference type="NCBI Taxonomy" id="2950533"/>
    <lineage>
        <taxon>Archaea</taxon>
        <taxon>Methanobacteriati</taxon>
        <taxon>Methanobacteriota</taxon>
        <taxon>Stenosarchaea group</taxon>
        <taxon>Halobacteria</taxon>
        <taxon>Halobacteriales</taxon>
        <taxon>Haloarculaceae</taxon>
        <taxon>Haloarcula</taxon>
    </lineage>
</organism>
<reference evidence="2 3" key="1">
    <citation type="submission" date="2022-06" db="EMBL/GenBank/DDBJ databases">
        <title>Haloarcula sp. a new haloarchaeum isolate from saline soil.</title>
        <authorList>
            <person name="Strakova D."/>
            <person name="Galisteo C."/>
            <person name="Sanchez-Porro C."/>
            <person name="Ventosa A."/>
        </authorList>
    </citation>
    <scope>NUCLEOTIDE SEQUENCE [LARGE SCALE GENOMIC DNA]</scope>
    <source>
        <strain evidence="2 3">S1AR25-5A</strain>
    </source>
</reference>
<protein>
    <submittedName>
        <fullName evidence="2">Uncharacterized protein</fullName>
    </submittedName>
</protein>